<dbReference type="EMBL" id="KV417612">
    <property type="protein sequence ID" value="KZP14787.1"/>
    <property type="molecule type" value="Genomic_DNA"/>
</dbReference>
<dbReference type="InterPro" id="IPR051601">
    <property type="entry name" value="Serine_prot/Carboxylest_S33"/>
</dbReference>
<evidence type="ECO:0000256" key="2">
    <source>
        <dbReference type="ARBA" id="ARBA00022801"/>
    </source>
</evidence>
<dbReference type="AlphaFoldDB" id="A0A166DJK8"/>
<feature type="domain" description="Peptidase S33 tripeptidyl aminopeptidase-like C-terminal" evidence="3">
    <location>
        <begin position="550"/>
        <end position="640"/>
    </location>
</feature>
<keyword evidence="2" id="KW-0378">Hydrolase</keyword>
<name>A0A166DJK8_9AGAM</name>
<protein>
    <recommendedName>
        <fullName evidence="3">Peptidase S33 tripeptidyl aminopeptidase-like C-terminal domain-containing protein</fullName>
    </recommendedName>
</protein>
<accession>A0A166DJK8</accession>
<organism evidence="4 5">
    <name type="scientific">Athelia psychrophila</name>
    <dbReference type="NCBI Taxonomy" id="1759441"/>
    <lineage>
        <taxon>Eukaryota</taxon>
        <taxon>Fungi</taxon>
        <taxon>Dikarya</taxon>
        <taxon>Basidiomycota</taxon>
        <taxon>Agaricomycotina</taxon>
        <taxon>Agaricomycetes</taxon>
        <taxon>Agaricomycetidae</taxon>
        <taxon>Atheliales</taxon>
        <taxon>Atheliaceae</taxon>
        <taxon>Athelia</taxon>
    </lineage>
</organism>
<comment type="similarity">
    <text evidence="1">Belongs to the peptidase S33 family.</text>
</comment>
<dbReference type="Proteomes" id="UP000076532">
    <property type="component" value="Unassembled WGS sequence"/>
</dbReference>
<dbReference type="InterPro" id="IPR013595">
    <property type="entry name" value="Pept_S33_TAP-like_C"/>
</dbReference>
<dbReference type="InterPro" id="IPR029058">
    <property type="entry name" value="AB_hydrolase_fold"/>
</dbReference>
<dbReference type="Gene3D" id="3.40.50.1820">
    <property type="entry name" value="alpha/beta hydrolase"/>
    <property type="match status" value="1"/>
</dbReference>
<proteinExistence type="inferred from homology"/>
<sequence length="653" mass="71736">MPSIGPFSKPISTYLKADLDRLANHFDLTGNIKTLWEHVKAYVDARARCSSFSSDQVFAALFAVRENTDQHAQTNESAHDHMLLFATVLYGSQLFGLGKAVSPPSQSVFHASSSDTTISWAKCGESSGRVFECGRLSVPLDYVNPNVGEASLSIMRLLADADKRRGSIFTNPGGPAVAGTGDYQRARSLDMMEQSGGEYDIISWDARGVNDTTPKVTCFDSQELADEFWAGSPWYEGIETNSSLTSSFDLDQLYSHVDTEDARLRALWEHCESRSGEVLPYMGTAANARDVARMSDVIDGVGSEINYWGFSYGSILGQYIIALFPERLGRVIIDGVFYAPRWSVEPAVAVYNNFLISADSSYRGFADHCSQAGPDGCALASENSTADSILADIEALLQALYNPVGITSPQAPKNSTADSIIADVDELIEVLYNPSENLDTRMPTASSVRLFIFVSLQAPRNSYPGLARYLKSVQDLVKANGEERQSALRNLEQPKTFLSHETYAIQWGIACTDGPDYDGTTTRDIFDRIVESLKHSDTIGPIWPVGGGWPCHYWTPRSVERLTNFSAKPKHPVLILANEHDPSTAIDNAYKALENNFAKGDAGLGIRAGYGHCSYSAKSSCLTTVIQDYFRDWTLPEDNMTPCPVEEDFFPLN</sequence>
<gene>
    <name evidence="4" type="ORF">FIBSPDRAFT_959375</name>
</gene>
<evidence type="ECO:0000313" key="5">
    <source>
        <dbReference type="Proteomes" id="UP000076532"/>
    </source>
</evidence>
<dbReference type="PANTHER" id="PTHR43248:SF25">
    <property type="entry name" value="AB HYDROLASE-1 DOMAIN-CONTAINING PROTEIN-RELATED"/>
    <property type="match status" value="1"/>
</dbReference>
<dbReference type="Pfam" id="PF08386">
    <property type="entry name" value="Abhydrolase_4"/>
    <property type="match status" value="1"/>
</dbReference>
<dbReference type="GO" id="GO:0016787">
    <property type="term" value="F:hydrolase activity"/>
    <property type="evidence" value="ECO:0007669"/>
    <property type="project" value="UniProtKB-KW"/>
</dbReference>
<reference evidence="4 5" key="1">
    <citation type="journal article" date="2016" name="Mol. Biol. Evol.">
        <title>Comparative Genomics of Early-Diverging Mushroom-Forming Fungi Provides Insights into the Origins of Lignocellulose Decay Capabilities.</title>
        <authorList>
            <person name="Nagy L.G."/>
            <person name="Riley R."/>
            <person name="Tritt A."/>
            <person name="Adam C."/>
            <person name="Daum C."/>
            <person name="Floudas D."/>
            <person name="Sun H."/>
            <person name="Yadav J.S."/>
            <person name="Pangilinan J."/>
            <person name="Larsson K.H."/>
            <person name="Matsuura K."/>
            <person name="Barry K."/>
            <person name="Labutti K."/>
            <person name="Kuo R."/>
            <person name="Ohm R.A."/>
            <person name="Bhattacharya S.S."/>
            <person name="Shirouzu T."/>
            <person name="Yoshinaga Y."/>
            <person name="Martin F.M."/>
            <person name="Grigoriev I.V."/>
            <person name="Hibbett D.S."/>
        </authorList>
    </citation>
    <scope>NUCLEOTIDE SEQUENCE [LARGE SCALE GENOMIC DNA]</scope>
    <source>
        <strain evidence="4 5">CBS 109695</strain>
    </source>
</reference>
<dbReference type="SUPFAM" id="SSF53474">
    <property type="entry name" value="alpha/beta-Hydrolases"/>
    <property type="match status" value="1"/>
</dbReference>
<evidence type="ECO:0000259" key="3">
    <source>
        <dbReference type="Pfam" id="PF08386"/>
    </source>
</evidence>
<dbReference type="OrthoDB" id="425534at2759"/>
<keyword evidence="5" id="KW-1185">Reference proteome</keyword>
<evidence type="ECO:0000256" key="1">
    <source>
        <dbReference type="ARBA" id="ARBA00010088"/>
    </source>
</evidence>
<dbReference type="PANTHER" id="PTHR43248">
    <property type="entry name" value="2-SUCCINYL-6-HYDROXY-2,4-CYCLOHEXADIENE-1-CARBOXYLATE SYNTHASE"/>
    <property type="match status" value="1"/>
</dbReference>
<dbReference type="STRING" id="436010.A0A166DJK8"/>
<evidence type="ECO:0000313" key="4">
    <source>
        <dbReference type="EMBL" id="KZP14787.1"/>
    </source>
</evidence>